<feature type="region of interest" description="Disordered" evidence="1">
    <location>
        <begin position="1"/>
        <end position="27"/>
    </location>
</feature>
<proteinExistence type="predicted"/>
<organism evidence="2 3">
    <name type="scientific">Salix suchowensis</name>
    <dbReference type="NCBI Taxonomy" id="1278906"/>
    <lineage>
        <taxon>Eukaryota</taxon>
        <taxon>Viridiplantae</taxon>
        <taxon>Streptophyta</taxon>
        <taxon>Embryophyta</taxon>
        <taxon>Tracheophyta</taxon>
        <taxon>Spermatophyta</taxon>
        <taxon>Magnoliopsida</taxon>
        <taxon>eudicotyledons</taxon>
        <taxon>Gunneridae</taxon>
        <taxon>Pentapetalae</taxon>
        <taxon>rosids</taxon>
        <taxon>fabids</taxon>
        <taxon>Malpighiales</taxon>
        <taxon>Salicaceae</taxon>
        <taxon>Saliceae</taxon>
        <taxon>Salix</taxon>
    </lineage>
</organism>
<reference evidence="2" key="2">
    <citation type="journal article" date="2023" name="Int. J. Mol. Sci.">
        <title>De Novo Assembly and Annotation of 11 Diverse Shrub Willow (Salix) Genomes Reveals Novel Gene Organization in Sex-Linked Regions.</title>
        <authorList>
            <person name="Hyden B."/>
            <person name="Feng K."/>
            <person name="Yates T.B."/>
            <person name="Jawdy S."/>
            <person name="Cereghino C."/>
            <person name="Smart L.B."/>
            <person name="Muchero W."/>
        </authorList>
    </citation>
    <scope>NUCLEOTIDE SEQUENCE</scope>
    <source>
        <tissue evidence="2">Shoot tip</tissue>
    </source>
</reference>
<evidence type="ECO:0000313" key="3">
    <source>
        <dbReference type="Proteomes" id="UP001141253"/>
    </source>
</evidence>
<keyword evidence="3" id="KW-1185">Reference proteome</keyword>
<dbReference type="Proteomes" id="UP001141253">
    <property type="component" value="Chromosome 15W"/>
</dbReference>
<reference evidence="2" key="1">
    <citation type="submission" date="2022-10" db="EMBL/GenBank/DDBJ databases">
        <authorList>
            <person name="Hyden B.L."/>
            <person name="Feng K."/>
            <person name="Yates T."/>
            <person name="Jawdy S."/>
            <person name="Smart L.B."/>
            <person name="Muchero W."/>
        </authorList>
    </citation>
    <scope>NUCLEOTIDE SEQUENCE</scope>
    <source>
        <tissue evidence="2">Shoot tip</tissue>
    </source>
</reference>
<name>A0ABQ9AK99_9ROSI</name>
<accession>A0ABQ9AK99</accession>
<sequence length="123" mass="13936">MRSKSLATMKHFDPSMSKVEDHKKESEEKGVLLVTEKDLKGANIDTDAKVTDFDTLVTISHTAYKNFKQKKGAKKQKDDAISGDEKIGWLVKEIALKKLIDYVEFKMKERFVGEKLLSSAIKS</sequence>
<dbReference type="EMBL" id="JAPFFI010000020">
    <property type="protein sequence ID" value="KAJ6340626.1"/>
    <property type="molecule type" value="Genomic_DNA"/>
</dbReference>
<evidence type="ECO:0000256" key="1">
    <source>
        <dbReference type="SAM" id="MobiDB-lite"/>
    </source>
</evidence>
<protein>
    <submittedName>
        <fullName evidence="2">Uncharacterized protein</fullName>
    </submittedName>
</protein>
<feature type="compositionally biased region" description="Basic and acidic residues" evidence="1">
    <location>
        <begin position="10"/>
        <end position="27"/>
    </location>
</feature>
<evidence type="ECO:0000313" key="2">
    <source>
        <dbReference type="EMBL" id="KAJ6340626.1"/>
    </source>
</evidence>
<gene>
    <name evidence="2" type="ORF">OIU77_008399</name>
</gene>
<comment type="caution">
    <text evidence="2">The sequence shown here is derived from an EMBL/GenBank/DDBJ whole genome shotgun (WGS) entry which is preliminary data.</text>
</comment>